<keyword evidence="2" id="KW-1133">Transmembrane helix</keyword>
<keyword evidence="2" id="KW-0812">Transmembrane</keyword>
<evidence type="ECO:0000256" key="1">
    <source>
        <dbReference type="SAM" id="MobiDB-lite"/>
    </source>
</evidence>
<feature type="region of interest" description="Disordered" evidence="1">
    <location>
        <begin position="25"/>
        <end position="52"/>
    </location>
</feature>
<sequence>MEFPNIAFRMLGPSPVLGIQAIEKATPSETGTGDASSLASASRRSNRRMTMTRTQDFRHVAVSMAGAFITALLFVSAAVGPLPVA</sequence>
<accession>A0ABQ5Z5M6</accession>
<keyword evidence="4" id="KW-1185">Reference proteome</keyword>
<proteinExistence type="predicted"/>
<reference evidence="4" key="1">
    <citation type="journal article" date="2019" name="Int. J. Syst. Evol. Microbiol.">
        <title>The Global Catalogue of Microorganisms (GCM) 10K type strain sequencing project: providing services to taxonomists for standard genome sequencing and annotation.</title>
        <authorList>
            <consortium name="The Broad Institute Genomics Platform"/>
            <consortium name="The Broad Institute Genome Sequencing Center for Infectious Disease"/>
            <person name="Wu L."/>
            <person name="Ma J."/>
        </authorList>
    </citation>
    <scope>NUCLEOTIDE SEQUENCE [LARGE SCALE GENOMIC DNA]</scope>
    <source>
        <strain evidence="4">NBRC 102146</strain>
    </source>
</reference>
<protein>
    <submittedName>
        <fullName evidence="3">Uncharacterized protein</fullName>
    </submittedName>
</protein>
<feature type="compositionally biased region" description="Low complexity" evidence="1">
    <location>
        <begin position="35"/>
        <end position="52"/>
    </location>
</feature>
<organism evidence="3 4">
    <name type="scientific">Sphingomonas astaxanthinifaciens DSM 22298</name>
    <dbReference type="NCBI Taxonomy" id="1123267"/>
    <lineage>
        <taxon>Bacteria</taxon>
        <taxon>Pseudomonadati</taxon>
        <taxon>Pseudomonadota</taxon>
        <taxon>Alphaproteobacteria</taxon>
        <taxon>Sphingomonadales</taxon>
        <taxon>Sphingomonadaceae</taxon>
        <taxon>Sphingomonas</taxon>
    </lineage>
</organism>
<keyword evidence="2" id="KW-0472">Membrane</keyword>
<evidence type="ECO:0000313" key="3">
    <source>
        <dbReference type="EMBL" id="GLR46797.1"/>
    </source>
</evidence>
<comment type="caution">
    <text evidence="3">The sequence shown here is derived from an EMBL/GenBank/DDBJ whole genome shotgun (WGS) entry which is preliminary data.</text>
</comment>
<dbReference type="EMBL" id="BSOO01000003">
    <property type="protein sequence ID" value="GLR46797.1"/>
    <property type="molecule type" value="Genomic_DNA"/>
</dbReference>
<evidence type="ECO:0000256" key="2">
    <source>
        <dbReference type="SAM" id="Phobius"/>
    </source>
</evidence>
<name>A0ABQ5Z5M6_9SPHN</name>
<evidence type="ECO:0000313" key="4">
    <source>
        <dbReference type="Proteomes" id="UP001156703"/>
    </source>
</evidence>
<gene>
    <name evidence="3" type="ORF">GCM10007925_05080</name>
</gene>
<dbReference type="Proteomes" id="UP001156703">
    <property type="component" value="Unassembled WGS sequence"/>
</dbReference>
<feature type="transmembrane region" description="Helical" evidence="2">
    <location>
        <begin position="57"/>
        <end position="79"/>
    </location>
</feature>